<accession>B5CWB3</accession>
<evidence type="ECO:0000259" key="1">
    <source>
        <dbReference type="Pfam" id="PF08522"/>
    </source>
</evidence>
<dbReference type="InterPro" id="IPR013728">
    <property type="entry name" value="BT_3987-like_N"/>
</dbReference>
<protein>
    <recommendedName>
        <fullName evidence="1">BT-3987-like N-terminal domain-containing protein</fullName>
    </recommendedName>
</protein>
<dbReference type="Gene3D" id="2.60.40.1740">
    <property type="entry name" value="hypothetical protein (bacova_03559)"/>
    <property type="match status" value="1"/>
</dbReference>
<dbReference type="Pfam" id="PF08522">
    <property type="entry name" value="BT_3987-like_N"/>
    <property type="match status" value="1"/>
</dbReference>
<reference evidence="2 3" key="1">
    <citation type="submission" date="2008-08" db="EMBL/GenBank/DDBJ databases">
        <title>Draft genome sequence of Bacteroides plebeius (DSM 17135).</title>
        <authorList>
            <person name="Sudarsanam P."/>
            <person name="Ley R."/>
            <person name="Guruge J."/>
            <person name="Turnbaugh P.J."/>
            <person name="Mahowald M."/>
            <person name="Liep D."/>
            <person name="Gordon J."/>
        </authorList>
    </citation>
    <scope>NUCLEOTIDE SEQUENCE [LARGE SCALE GENOMIC DNA]</scope>
    <source>
        <strain evidence="3">DSM 17135 / JCM 12973 / M2</strain>
    </source>
</reference>
<evidence type="ECO:0000313" key="3">
    <source>
        <dbReference type="Proteomes" id="UP000003452"/>
    </source>
</evidence>
<dbReference type="Gene3D" id="2.40.128.420">
    <property type="match status" value="1"/>
</dbReference>
<reference evidence="2 3" key="2">
    <citation type="submission" date="2008-08" db="EMBL/GenBank/DDBJ databases">
        <authorList>
            <person name="Fulton L."/>
            <person name="Clifton S."/>
            <person name="Fulton B."/>
            <person name="Xu J."/>
            <person name="Minx P."/>
            <person name="Pepin K.H."/>
            <person name="Johnson M."/>
            <person name="Thiruvilangam P."/>
            <person name="Bhonagiri V."/>
            <person name="Nash W.E."/>
            <person name="Mardis E.R."/>
            <person name="Wilson R.K."/>
        </authorList>
    </citation>
    <scope>NUCLEOTIDE SEQUENCE [LARGE SCALE GENOMIC DNA]</scope>
    <source>
        <strain evidence="3">DSM 17135 / JCM 12973 / M2</strain>
    </source>
</reference>
<dbReference type="AlphaFoldDB" id="B5CWB3"/>
<sequence>MKNLYIVSLLGIAAMLGSCKNQSHEFESSQEQAIYFPIQYPVRTLVLGETRLDNSVDLENAFHVGVCVGGGYSNETSWTVDYEVDPSLIPEGMKATNAEGEEVTVKVLPEYYYTLEPENTVVIPKGSFNGLIRVNLSDAFFEDENACKFNYVLPIRITDSSCPKILWGTPTVENANIFDASQWSSTDQPRFFTLFGVKYINMLDGVFFHRGKQFKMEANGEYALEKEFAYDEFEEGQTANVATLLRNRSTYDRMGEWQDGSKYQTILDFTEKENGEGTITVSAPKGSDYRVSGTGKYYDSTTQFAKEHGSWLVDPQTGEETPHLTMTLDYVVENLNGENYQFQDTLVFRNNNVKYETFTPIIAAE</sequence>
<dbReference type="OrthoDB" id="1041979at2"/>
<proteinExistence type="predicted"/>
<dbReference type="Proteomes" id="UP000003452">
    <property type="component" value="Unassembled WGS sequence"/>
</dbReference>
<dbReference type="HOGENOM" id="CLU_074809_0_0_10"/>
<gene>
    <name evidence="2" type="ORF">BACPLE_01003</name>
</gene>
<comment type="caution">
    <text evidence="2">The sequence shown here is derived from an EMBL/GenBank/DDBJ whole genome shotgun (WGS) entry which is preliminary data.</text>
</comment>
<feature type="domain" description="BT-3987-like N-terminal" evidence="1">
    <location>
        <begin position="32"/>
        <end position="161"/>
    </location>
</feature>
<dbReference type="eggNOG" id="ENOG5033VGA">
    <property type="taxonomic scope" value="Bacteria"/>
</dbReference>
<evidence type="ECO:0000313" key="2">
    <source>
        <dbReference type="EMBL" id="EDY96560.1"/>
    </source>
</evidence>
<dbReference type="GeneID" id="43183528"/>
<dbReference type="PROSITE" id="PS51257">
    <property type="entry name" value="PROKAR_LIPOPROTEIN"/>
    <property type="match status" value="1"/>
</dbReference>
<organism evidence="2 3">
    <name type="scientific">Phocaeicola plebeius (strain DSM 17135 / JCM 12973 / CCUG 54634 / M2)</name>
    <name type="common">Bacteroides plebeius</name>
    <dbReference type="NCBI Taxonomy" id="484018"/>
    <lineage>
        <taxon>Bacteria</taxon>
        <taxon>Pseudomonadati</taxon>
        <taxon>Bacteroidota</taxon>
        <taxon>Bacteroidia</taxon>
        <taxon>Bacteroidales</taxon>
        <taxon>Bacteroidaceae</taxon>
        <taxon>Phocaeicola</taxon>
    </lineage>
</organism>
<name>B5CWB3_PHOPM</name>
<dbReference type="EMBL" id="ABQC02000012">
    <property type="protein sequence ID" value="EDY96560.1"/>
    <property type="molecule type" value="Genomic_DNA"/>
</dbReference>
<dbReference type="RefSeq" id="WP_007558629.1">
    <property type="nucleotide sequence ID" value="NZ_DS990119.1"/>
</dbReference>